<comment type="subcellular location">
    <subcellularLocation>
        <location evidence="1">Membrane</location>
        <topology evidence="1">Single-pass membrane protein</topology>
    </subcellularLocation>
</comment>
<dbReference type="EMBL" id="AP028978">
    <property type="protein sequence ID" value="BET95088.1"/>
    <property type="molecule type" value="Genomic_DNA"/>
</dbReference>
<dbReference type="InterPro" id="IPR007156">
    <property type="entry name" value="MamQ_LemA"/>
</dbReference>
<keyword evidence="3 6" id="KW-0812">Transmembrane</keyword>
<evidence type="ECO:0000256" key="4">
    <source>
        <dbReference type="ARBA" id="ARBA00022989"/>
    </source>
</evidence>
<evidence type="ECO:0000256" key="1">
    <source>
        <dbReference type="ARBA" id="ARBA00004167"/>
    </source>
</evidence>
<reference evidence="7 8" key="1">
    <citation type="submission" date="2023-10" db="EMBL/GenBank/DDBJ databases">
        <title>Xenorhabdus taiwanensis sp. nov., a symbiotic bacterium associated with the entomopathogenic nematode Steinernema taiwanensis.</title>
        <authorList>
            <person name="Tseng C.T."/>
            <person name="Shu H.Y."/>
            <person name="Chen M.H."/>
            <person name="Fang Y.J."/>
            <person name="Wu T.L."/>
            <person name="Lin Y.C."/>
            <person name="Huang C.J."/>
        </authorList>
    </citation>
    <scope>NUCLEOTIDE SEQUENCE [LARGE SCALE GENOMIC DNA]</scope>
    <source>
        <strain evidence="7 8">TCT-1</strain>
    </source>
</reference>
<proteinExistence type="inferred from homology"/>
<organism evidence="7 8">
    <name type="scientific">Xenorhabdus taiwanensis</name>
    <dbReference type="NCBI Taxonomy" id="3085177"/>
    <lineage>
        <taxon>Bacteria</taxon>
        <taxon>Pseudomonadati</taxon>
        <taxon>Pseudomonadota</taxon>
        <taxon>Gammaproteobacteria</taxon>
        <taxon>Enterobacterales</taxon>
        <taxon>Morganellaceae</taxon>
        <taxon>Xenorhabdus</taxon>
    </lineage>
</organism>
<name>A0ABM8JQU1_9GAMM</name>
<dbReference type="RefSeq" id="WP_374052126.1">
    <property type="nucleotide sequence ID" value="NZ_AP028978.1"/>
</dbReference>
<dbReference type="SUPFAM" id="SSF140478">
    <property type="entry name" value="LemA-like"/>
    <property type="match status" value="1"/>
</dbReference>
<dbReference type="PANTHER" id="PTHR34478:SF1">
    <property type="entry name" value="PROTEIN LEMA"/>
    <property type="match status" value="1"/>
</dbReference>
<protein>
    <submittedName>
        <fullName evidence="7">LemA family protein</fullName>
    </submittedName>
</protein>
<gene>
    <name evidence="7" type="ORF">TCT1_00090</name>
</gene>
<keyword evidence="5 6" id="KW-0472">Membrane</keyword>
<dbReference type="PANTHER" id="PTHR34478">
    <property type="entry name" value="PROTEIN LEMA"/>
    <property type="match status" value="1"/>
</dbReference>
<evidence type="ECO:0000256" key="6">
    <source>
        <dbReference type="SAM" id="Phobius"/>
    </source>
</evidence>
<dbReference type="Proteomes" id="UP001529514">
    <property type="component" value="Chromosome"/>
</dbReference>
<dbReference type="Pfam" id="PF04011">
    <property type="entry name" value="LemA"/>
    <property type="match status" value="1"/>
</dbReference>
<sequence>MNDLIATFIIMILLILLLYYLIDNYNKVVVLKNYTEKAFANIDTLLKQRAAEIPELVNIVGKIMSHHKSLLLELTQSREYYLRCYQANQKVEVNNQITNILKQILLVSENYPELQALNNLNKLQKRITLLEEKIADRREFFNESVALYNTGIQTFPNLIFAKILGYKPRTMLHSNTINK</sequence>
<dbReference type="InterPro" id="IPR023353">
    <property type="entry name" value="LemA-like_dom_sf"/>
</dbReference>
<evidence type="ECO:0000256" key="2">
    <source>
        <dbReference type="ARBA" id="ARBA00008854"/>
    </source>
</evidence>
<evidence type="ECO:0000256" key="3">
    <source>
        <dbReference type="ARBA" id="ARBA00022692"/>
    </source>
</evidence>
<evidence type="ECO:0000313" key="8">
    <source>
        <dbReference type="Proteomes" id="UP001529514"/>
    </source>
</evidence>
<keyword evidence="8" id="KW-1185">Reference proteome</keyword>
<feature type="transmembrane region" description="Helical" evidence="6">
    <location>
        <begin position="6"/>
        <end position="22"/>
    </location>
</feature>
<accession>A0ABM8JQU1</accession>
<evidence type="ECO:0000313" key="7">
    <source>
        <dbReference type="EMBL" id="BET95088.1"/>
    </source>
</evidence>
<comment type="similarity">
    <text evidence="2">Belongs to the LemA family.</text>
</comment>
<keyword evidence="4 6" id="KW-1133">Transmembrane helix</keyword>
<evidence type="ECO:0000256" key="5">
    <source>
        <dbReference type="ARBA" id="ARBA00023136"/>
    </source>
</evidence>
<dbReference type="Gene3D" id="1.20.1440.20">
    <property type="entry name" value="LemA-like domain"/>
    <property type="match status" value="1"/>
</dbReference>